<evidence type="ECO:0000313" key="2">
    <source>
        <dbReference type="Proteomes" id="UP001222087"/>
    </source>
</evidence>
<dbReference type="RefSeq" id="WP_275088108.1">
    <property type="nucleotide sequence ID" value="NZ_CP119078.1"/>
</dbReference>
<keyword evidence="2" id="KW-1185">Reference proteome</keyword>
<reference evidence="1 2" key="1">
    <citation type="submission" date="2023-02" db="EMBL/GenBank/DDBJ databases">
        <title>Genome Sequence of L. cardiaca H63T.</title>
        <authorList>
            <person name="Lopez A.E."/>
            <person name="Cianciotto N.P."/>
        </authorList>
    </citation>
    <scope>NUCLEOTIDE SEQUENCE [LARGE SCALE GENOMIC DNA]</scope>
    <source>
        <strain evidence="1 2">H63</strain>
    </source>
</reference>
<protein>
    <submittedName>
        <fullName evidence="1">Uncharacterized protein</fullName>
    </submittedName>
</protein>
<dbReference type="InterPro" id="IPR026750">
    <property type="entry name" value="NTAN1"/>
</dbReference>
<accession>A0ABY8AP11</accession>
<organism evidence="1 2">
    <name type="scientific">Legionella cardiaca</name>
    <dbReference type="NCBI Taxonomy" id="1071983"/>
    <lineage>
        <taxon>Bacteria</taxon>
        <taxon>Pseudomonadati</taxon>
        <taxon>Pseudomonadota</taxon>
        <taxon>Gammaproteobacteria</taxon>
        <taxon>Legionellales</taxon>
        <taxon>Legionellaceae</taxon>
        <taxon>Legionella</taxon>
    </lineage>
</organism>
<dbReference type="Pfam" id="PF14736">
    <property type="entry name" value="N_Asn_amidohyd"/>
    <property type="match status" value="1"/>
</dbReference>
<evidence type="ECO:0000313" key="1">
    <source>
        <dbReference type="EMBL" id="WED42283.1"/>
    </source>
</evidence>
<name>A0ABY8AP11_9GAMM</name>
<dbReference type="Proteomes" id="UP001222087">
    <property type="component" value="Chromosome"/>
</dbReference>
<proteinExistence type="predicted"/>
<gene>
    <name evidence="1" type="ORF">PXX05_10125</name>
</gene>
<sequence length="228" mass="25779">MPNYRYVSQGEFYITTDSETTLVTSGMTECIAFAFIDKENPSLRLLAHLDGQILATPQVALANISHLKTAFQEKTGSLDFEVHLLGGQLNRHNYRMLIPALEKLNLTMTECVDITKFCSTLNVHRSRFTQFSPMTVNATFICKASLTPELISFNKNHFSPPLSEDELINGDGLEQAGEKDEYLRFLQVNEAILSNDLAASQSIRTSADTRWVKEYEESHQITSDKKYE</sequence>
<dbReference type="EMBL" id="CP119078">
    <property type="protein sequence ID" value="WED42283.1"/>
    <property type="molecule type" value="Genomic_DNA"/>
</dbReference>